<dbReference type="InterPro" id="IPR036388">
    <property type="entry name" value="WH-like_DNA-bd_sf"/>
</dbReference>
<protein>
    <submittedName>
        <fullName evidence="7">Sigma-70 family RNA polymerase sigma factor</fullName>
    </submittedName>
</protein>
<dbReference type="InterPro" id="IPR014284">
    <property type="entry name" value="RNA_pol_sigma-70_dom"/>
</dbReference>
<dbReference type="InterPro" id="IPR013325">
    <property type="entry name" value="RNA_pol_sigma_r2"/>
</dbReference>
<dbReference type="EMBL" id="JABWSX010000001">
    <property type="protein sequence ID" value="NVL07824.1"/>
    <property type="molecule type" value="Genomic_DNA"/>
</dbReference>
<keyword evidence="4" id="KW-0804">Transcription</keyword>
<dbReference type="Gene3D" id="1.10.1740.10">
    <property type="match status" value="1"/>
</dbReference>
<reference evidence="7" key="1">
    <citation type="submission" date="2020-06" db="EMBL/GenBank/DDBJ databases">
        <title>Whole Genome Sequence of Bradyrhizobium sp. Strain 66S1MB.</title>
        <authorList>
            <person name="Bromfield E."/>
            <person name="Cloutier S."/>
        </authorList>
    </citation>
    <scope>NUCLEOTIDE SEQUENCE</scope>
    <source>
        <strain evidence="7">66S1MB</strain>
    </source>
</reference>
<feature type="domain" description="RNA polymerase sigma-70 region 2" evidence="5">
    <location>
        <begin position="35"/>
        <end position="104"/>
    </location>
</feature>
<dbReference type="Pfam" id="PF04542">
    <property type="entry name" value="Sigma70_r2"/>
    <property type="match status" value="1"/>
</dbReference>
<evidence type="ECO:0000256" key="2">
    <source>
        <dbReference type="ARBA" id="ARBA00023015"/>
    </source>
</evidence>
<name>A0A973WMR0_9BRAD</name>
<organism evidence="7">
    <name type="scientific">Bradyrhizobium quebecense</name>
    <dbReference type="NCBI Taxonomy" id="2748629"/>
    <lineage>
        <taxon>Bacteria</taxon>
        <taxon>Pseudomonadati</taxon>
        <taxon>Pseudomonadota</taxon>
        <taxon>Alphaproteobacteria</taxon>
        <taxon>Hyphomicrobiales</taxon>
        <taxon>Nitrobacteraceae</taxon>
        <taxon>Bradyrhizobium</taxon>
    </lineage>
</organism>
<proteinExistence type="inferred from homology"/>
<dbReference type="Gene3D" id="1.10.10.10">
    <property type="entry name" value="Winged helix-like DNA-binding domain superfamily/Winged helix DNA-binding domain"/>
    <property type="match status" value="1"/>
</dbReference>
<evidence type="ECO:0000256" key="1">
    <source>
        <dbReference type="ARBA" id="ARBA00010641"/>
    </source>
</evidence>
<evidence type="ECO:0000259" key="5">
    <source>
        <dbReference type="Pfam" id="PF04542"/>
    </source>
</evidence>
<evidence type="ECO:0000259" key="6">
    <source>
        <dbReference type="Pfam" id="PF08281"/>
    </source>
</evidence>
<evidence type="ECO:0000256" key="4">
    <source>
        <dbReference type="ARBA" id="ARBA00023163"/>
    </source>
</evidence>
<dbReference type="GO" id="GO:0006352">
    <property type="term" value="P:DNA-templated transcription initiation"/>
    <property type="evidence" value="ECO:0007669"/>
    <property type="project" value="InterPro"/>
</dbReference>
<dbReference type="InterPro" id="IPR013249">
    <property type="entry name" value="RNA_pol_sigma70_r4_t2"/>
</dbReference>
<dbReference type="InterPro" id="IPR007627">
    <property type="entry name" value="RNA_pol_sigma70_r2"/>
</dbReference>
<dbReference type="PANTHER" id="PTHR43133:SF62">
    <property type="entry name" value="RNA POLYMERASE SIGMA FACTOR SIGZ"/>
    <property type="match status" value="1"/>
</dbReference>
<dbReference type="CDD" id="cd06171">
    <property type="entry name" value="Sigma70_r4"/>
    <property type="match status" value="1"/>
</dbReference>
<evidence type="ECO:0000256" key="3">
    <source>
        <dbReference type="ARBA" id="ARBA00023082"/>
    </source>
</evidence>
<dbReference type="GO" id="GO:0003677">
    <property type="term" value="F:DNA binding"/>
    <property type="evidence" value="ECO:0007669"/>
    <property type="project" value="InterPro"/>
</dbReference>
<dbReference type="AlphaFoldDB" id="A0A973WMR0"/>
<dbReference type="SUPFAM" id="SSF88946">
    <property type="entry name" value="Sigma2 domain of RNA polymerase sigma factors"/>
    <property type="match status" value="1"/>
</dbReference>
<comment type="similarity">
    <text evidence="1">Belongs to the sigma-70 factor family. ECF subfamily.</text>
</comment>
<dbReference type="Pfam" id="PF08281">
    <property type="entry name" value="Sigma70_r4_2"/>
    <property type="match status" value="1"/>
</dbReference>
<evidence type="ECO:0000313" key="7">
    <source>
        <dbReference type="EMBL" id="NVL07824.1"/>
    </source>
</evidence>
<sequence length="195" mass="21794">MLSETPDNETSDAARWARLIEAVAVRRDREAFAALFRHFAPRIKTFMKRSGASEQLADELAQEALFAVWSKASLFDPGSAGAAAWIFTIARNLRIDALRRQKRTPTIDTSQTELEFQQDEGPLPDAGVAASEIEARVRDALSVLPEEQMRVIELSFFHETAHAEIARALDIPLGTVKSRLRLAMARLRSLLDDFS</sequence>
<keyword evidence="2" id="KW-0805">Transcription regulation</keyword>
<keyword evidence="3" id="KW-0731">Sigma factor</keyword>
<dbReference type="PANTHER" id="PTHR43133">
    <property type="entry name" value="RNA POLYMERASE ECF-TYPE SIGMA FACTO"/>
    <property type="match status" value="1"/>
</dbReference>
<dbReference type="GO" id="GO:0016987">
    <property type="term" value="F:sigma factor activity"/>
    <property type="evidence" value="ECO:0007669"/>
    <property type="project" value="UniProtKB-KW"/>
</dbReference>
<feature type="domain" description="RNA polymerase sigma factor 70 region 4 type 2" evidence="6">
    <location>
        <begin position="136"/>
        <end position="187"/>
    </location>
</feature>
<accession>A0A973WMR0</accession>
<comment type="caution">
    <text evidence="7">The sequence shown here is derived from an EMBL/GenBank/DDBJ whole genome shotgun (WGS) entry which is preliminary data.</text>
</comment>
<dbReference type="InterPro" id="IPR039425">
    <property type="entry name" value="RNA_pol_sigma-70-like"/>
</dbReference>
<gene>
    <name evidence="7" type="ORF">HU230_19165</name>
</gene>
<dbReference type="InterPro" id="IPR013324">
    <property type="entry name" value="RNA_pol_sigma_r3/r4-like"/>
</dbReference>
<dbReference type="NCBIfam" id="TIGR02937">
    <property type="entry name" value="sigma70-ECF"/>
    <property type="match status" value="1"/>
</dbReference>
<dbReference type="SUPFAM" id="SSF88659">
    <property type="entry name" value="Sigma3 and sigma4 domains of RNA polymerase sigma factors"/>
    <property type="match status" value="1"/>
</dbReference>